<accession>A0ABQ8GG35</accession>
<evidence type="ECO:0000256" key="1">
    <source>
        <dbReference type="SAM" id="MobiDB-lite"/>
    </source>
</evidence>
<keyword evidence="3" id="KW-1185">Reference proteome</keyword>
<reference evidence="2 3" key="1">
    <citation type="journal article" date="2021" name="Nat. Commun.">
        <title>Genetic determinants of endophytism in the Arabidopsis root mycobiome.</title>
        <authorList>
            <person name="Mesny F."/>
            <person name="Miyauchi S."/>
            <person name="Thiergart T."/>
            <person name="Pickel B."/>
            <person name="Atanasova L."/>
            <person name="Karlsson M."/>
            <person name="Huettel B."/>
            <person name="Barry K.W."/>
            <person name="Haridas S."/>
            <person name="Chen C."/>
            <person name="Bauer D."/>
            <person name="Andreopoulos W."/>
            <person name="Pangilinan J."/>
            <person name="LaButti K."/>
            <person name="Riley R."/>
            <person name="Lipzen A."/>
            <person name="Clum A."/>
            <person name="Drula E."/>
            <person name="Henrissat B."/>
            <person name="Kohler A."/>
            <person name="Grigoriev I.V."/>
            <person name="Martin F.M."/>
            <person name="Hacquard S."/>
        </authorList>
    </citation>
    <scope>NUCLEOTIDE SEQUENCE [LARGE SCALE GENOMIC DNA]</scope>
    <source>
        <strain evidence="2 3">MPI-SDFR-AT-0080</strain>
    </source>
</reference>
<feature type="region of interest" description="Disordered" evidence="1">
    <location>
        <begin position="84"/>
        <end position="167"/>
    </location>
</feature>
<sequence length="167" mass="18583">MLPPVAALPPRQWSMEQLLLSREPRRHRTRSLVSVPGVLFLQSLPCFRRLRKDHASRCARVDQPPCPLRLPVARRACGQIAWRSRQASCPAPPRWGAEQGKRAGQALSFEPPAPPDTNPIDREKEIIKTKKGKKKKINRSTSSRGQGSSAPLVPSPAAPMRPLMHAD</sequence>
<organism evidence="2 3">
    <name type="scientific">Macrophomina phaseolina</name>
    <dbReference type="NCBI Taxonomy" id="35725"/>
    <lineage>
        <taxon>Eukaryota</taxon>
        <taxon>Fungi</taxon>
        <taxon>Dikarya</taxon>
        <taxon>Ascomycota</taxon>
        <taxon>Pezizomycotina</taxon>
        <taxon>Dothideomycetes</taxon>
        <taxon>Dothideomycetes incertae sedis</taxon>
        <taxon>Botryosphaeriales</taxon>
        <taxon>Botryosphaeriaceae</taxon>
        <taxon>Macrophomina</taxon>
    </lineage>
</organism>
<comment type="caution">
    <text evidence="2">The sequence shown here is derived from an EMBL/GenBank/DDBJ whole genome shotgun (WGS) entry which is preliminary data.</text>
</comment>
<evidence type="ECO:0000313" key="3">
    <source>
        <dbReference type="Proteomes" id="UP000774617"/>
    </source>
</evidence>
<proteinExistence type="predicted"/>
<dbReference type="Proteomes" id="UP000774617">
    <property type="component" value="Unassembled WGS sequence"/>
</dbReference>
<dbReference type="EMBL" id="JAGTJR010000009">
    <property type="protein sequence ID" value="KAH7054573.1"/>
    <property type="molecule type" value="Genomic_DNA"/>
</dbReference>
<evidence type="ECO:0000313" key="2">
    <source>
        <dbReference type="EMBL" id="KAH7054573.1"/>
    </source>
</evidence>
<feature type="compositionally biased region" description="Basic and acidic residues" evidence="1">
    <location>
        <begin position="119"/>
        <end position="128"/>
    </location>
</feature>
<name>A0ABQ8GG35_9PEZI</name>
<gene>
    <name evidence="2" type="ORF">B0J12DRAFT_457401</name>
</gene>
<protein>
    <submittedName>
        <fullName evidence="2">Uncharacterized protein</fullName>
    </submittedName>
</protein>
<feature type="compositionally biased region" description="Basic residues" evidence="1">
    <location>
        <begin position="129"/>
        <end position="138"/>
    </location>
</feature>